<protein>
    <submittedName>
        <fullName evidence="1">Uncharacterized protein</fullName>
    </submittedName>
</protein>
<accession>A0A8H4L213</accession>
<evidence type="ECO:0000313" key="1">
    <source>
        <dbReference type="EMBL" id="KAF4460197.1"/>
    </source>
</evidence>
<name>A0A8H4L213_9HYPO</name>
<dbReference type="EMBL" id="JAADYS010001996">
    <property type="protein sequence ID" value="KAF4460197.1"/>
    <property type="molecule type" value="Genomic_DNA"/>
</dbReference>
<evidence type="ECO:0000313" key="2">
    <source>
        <dbReference type="Proteomes" id="UP000554235"/>
    </source>
</evidence>
<dbReference type="Proteomes" id="UP000554235">
    <property type="component" value="Unassembled WGS sequence"/>
</dbReference>
<proteinExistence type="predicted"/>
<keyword evidence="2" id="KW-1185">Reference proteome</keyword>
<sequence length="520" mass="58669">MDSIELMKVFALKFVVCTTCSRAIVARIPKESKHETKPTGQSNTFHLIVCSMCVQRPARGELLTAVHDYGGELARLHIDQPVHARERAHKLVHEQGPRREQDQAHGVVQHRDYALVYHHRRVQAWVHQNTAGTDLQLHVELGGDDRHPELHHHRVENASSANTGCTCIPARPGRSDHIPIMNDEDYLNPMLNACLTIYPFMDGLMSYLSASDVSAFLHATRLFRVFTPEMSDRYMNMSRDMPRHAGWIEETMSRGDKVILAGYGLKVLMDRYTNPMTHWVGPMAVGECSILLIVISKNGYMMANMPRSYVVSNNTTPSVDMLTKTGDIERIVGTEYDDYVNHCGGSCFGDVCKSRIPSYPALIPAPAEWPECGLDWIVNDVTDWRPMNNAGSPWLNIWTTTKLEMGNRTPEVTSTWPMGNFLDSSDIDNTFYEVLPYMYAGDNKILDAMIPDFDDYYALFDGGKKMEGGRSVSSFPNVKVVISDMMMSSDVSEFVIPIDLGEAWDHPHGDHVERLHVPPR</sequence>
<comment type="caution">
    <text evidence="1">The sequence shown here is derived from an EMBL/GenBank/DDBJ whole genome shotgun (WGS) entry which is preliminary data.</text>
</comment>
<dbReference type="OrthoDB" id="5107296at2759"/>
<gene>
    <name evidence="1" type="ORF">FALBO_13038</name>
</gene>
<reference evidence="1 2" key="1">
    <citation type="submission" date="2020-01" db="EMBL/GenBank/DDBJ databases">
        <title>Identification and distribution of gene clusters putatively required for synthesis of sphingolipid metabolism inhibitors in phylogenetically diverse species of the filamentous fungus Fusarium.</title>
        <authorList>
            <person name="Kim H.-S."/>
            <person name="Busman M."/>
            <person name="Brown D.W."/>
            <person name="Divon H."/>
            <person name="Uhlig S."/>
            <person name="Proctor R.H."/>
        </authorList>
    </citation>
    <scope>NUCLEOTIDE SEQUENCE [LARGE SCALE GENOMIC DNA]</scope>
    <source>
        <strain evidence="1 2">NRRL 20459</strain>
    </source>
</reference>
<dbReference type="AlphaFoldDB" id="A0A8H4L213"/>
<organism evidence="1 2">
    <name type="scientific">Fusarium albosuccineum</name>
    <dbReference type="NCBI Taxonomy" id="1237068"/>
    <lineage>
        <taxon>Eukaryota</taxon>
        <taxon>Fungi</taxon>
        <taxon>Dikarya</taxon>
        <taxon>Ascomycota</taxon>
        <taxon>Pezizomycotina</taxon>
        <taxon>Sordariomycetes</taxon>
        <taxon>Hypocreomycetidae</taxon>
        <taxon>Hypocreales</taxon>
        <taxon>Nectriaceae</taxon>
        <taxon>Fusarium</taxon>
        <taxon>Fusarium decemcellulare species complex</taxon>
    </lineage>
</organism>